<reference evidence="1" key="1">
    <citation type="journal article" date="2015" name="Nature">
        <title>Complex archaea that bridge the gap between prokaryotes and eukaryotes.</title>
        <authorList>
            <person name="Spang A."/>
            <person name="Saw J.H."/>
            <person name="Jorgensen S.L."/>
            <person name="Zaremba-Niedzwiedzka K."/>
            <person name="Martijn J."/>
            <person name="Lind A.E."/>
            <person name="van Eijk R."/>
            <person name="Schleper C."/>
            <person name="Guy L."/>
            <person name="Ettema T.J."/>
        </authorList>
    </citation>
    <scope>NUCLEOTIDE SEQUENCE</scope>
</reference>
<comment type="caution">
    <text evidence="1">The sequence shown here is derived from an EMBL/GenBank/DDBJ whole genome shotgun (WGS) entry which is preliminary data.</text>
</comment>
<proteinExistence type="predicted"/>
<feature type="non-terminal residue" evidence="1">
    <location>
        <position position="168"/>
    </location>
</feature>
<name>A0A0F9H5W9_9ZZZZ</name>
<dbReference type="EMBL" id="LAZR01025831">
    <property type="protein sequence ID" value="KKL70672.1"/>
    <property type="molecule type" value="Genomic_DNA"/>
</dbReference>
<dbReference type="AlphaFoldDB" id="A0A0F9H5W9"/>
<accession>A0A0F9H5W9</accession>
<organism evidence="1">
    <name type="scientific">marine sediment metagenome</name>
    <dbReference type="NCBI Taxonomy" id="412755"/>
    <lineage>
        <taxon>unclassified sequences</taxon>
        <taxon>metagenomes</taxon>
        <taxon>ecological metagenomes</taxon>
    </lineage>
</organism>
<protein>
    <submittedName>
        <fullName evidence="1">Uncharacterized protein</fullName>
    </submittedName>
</protein>
<evidence type="ECO:0000313" key="1">
    <source>
        <dbReference type="EMBL" id="KKL70672.1"/>
    </source>
</evidence>
<gene>
    <name evidence="1" type="ORF">LCGC14_2102550</name>
</gene>
<sequence length="168" mass="19677">MASRIVTPVENEKLLKFSKELTQNPDIVLDYLDHGDYGEPRRCIYNVENYIKENGGEKVTGWLITKHIDTHIYYEAIFHYVVRLQDDSLKCVTPRTGDTVNKYCFVIDDSHEMTIDGDEYTRPRNRVAECKSPQEIFYNLNDENTLPQTSSHLSLDEKDSMVTHRIEW</sequence>